<protein>
    <submittedName>
        <fullName evidence="2">MarR family transcriptional regulator</fullName>
    </submittedName>
</protein>
<gene>
    <name evidence="2" type="ORF">A4H02_07270</name>
</gene>
<keyword evidence="3" id="KW-1185">Reference proteome</keyword>
<dbReference type="Pfam" id="PF01978">
    <property type="entry name" value="TrmB"/>
    <property type="match status" value="1"/>
</dbReference>
<name>A0A1E3G1H2_9BACT</name>
<evidence type="ECO:0000313" key="2">
    <source>
        <dbReference type="EMBL" id="ODN30096.1"/>
    </source>
</evidence>
<dbReference type="SUPFAM" id="SSF46785">
    <property type="entry name" value="Winged helix' DNA-binding domain"/>
    <property type="match status" value="1"/>
</dbReference>
<proteinExistence type="predicted"/>
<feature type="domain" description="Transcription regulator TrmB N-terminal" evidence="1">
    <location>
        <begin position="7"/>
        <end position="53"/>
    </location>
</feature>
<evidence type="ECO:0000313" key="3">
    <source>
        <dbReference type="Proteomes" id="UP000094570"/>
    </source>
</evidence>
<sequence length="61" mass="6972">MDKKELVLKVLLESQEPLRPGDIAERAGISKEDVDKILKDLKKEGKIESPKRCYYTVKKNG</sequence>
<dbReference type="Gene3D" id="1.10.10.10">
    <property type="entry name" value="Winged helix-like DNA-binding domain superfamily/Winged helix DNA-binding domain"/>
    <property type="match status" value="1"/>
</dbReference>
<comment type="caution">
    <text evidence="2">The sequence shown here is derived from an EMBL/GenBank/DDBJ whole genome shotgun (WGS) entry which is preliminary data.</text>
</comment>
<dbReference type="OrthoDB" id="15623at2"/>
<dbReference type="EMBL" id="LWAF01000011">
    <property type="protein sequence ID" value="ODN30096.1"/>
    <property type="molecule type" value="Genomic_DNA"/>
</dbReference>
<dbReference type="InterPro" id="IPR036388">
    <property type="entry name" value="WH-like_DNA-bd_sf"/>
</dbReference>
<evidence type="ECO:0000259" key="1">
    <source>
        <dbReference type="Pfam" id="PF01978"/>
    </source>
</evidence>
<accession>A0A1E3G1H2</accession>
<organism evidence="2 3">
    <name type="scientific">Fervidobacterium thailandense</name>
    <dbReference type="NCBI Taxonomy" id="1008305"/>
    <lineage>
        <taxon>Bacteria</taxon>
        <taxon>Thermotogati</taxon>
        <taxon>Thermotogota</taxon>
        <taxon>Thermotogae</taxon>
        <taxon>Thermotogales</taxon>
        <taxon>Fervidobacteriaceae</taxon>
        <taxon>Fervidobacterium</taxon>
    </lineage>
</organism>
<reference evidence="3" key="1">
    <citation type="submission" date="2016-04" db="EMBL/GenBank/DDBJ databases">
        <title>The genome sequence project of a novel Fervidobacterium isolate from a hot spring in Thailand.</title>
        <authorList>
            <person name="Gonzalez J.M."/>
            <person name="Cuecas A."/>
            <person name="Kanoksilapatham W."/>
        </authorList>
    </citation>
    <scope>NUCLEOTIDE SEQUENCE [LARGE SCALE GENOMIC DNA]</scope>
    <source>
        <strain evidence="3">FC2004</strain>
    </source>
</reference>
<dbReference type="InterPro" id="IPR036390">
    <property type="entry name" value="WH_DNA-bd_sf"/>
</dbReference>
<dbReference type="STRING" id="1008305.A4H02_07270"/>
<dbReference type="Proteomes" id="UP000094570">
    <property type="component" value="Unassembled WGS sequence"/>
</dbReference>
<dbReference type="RefSeq" id="WP_069293511.1">
    <property type="nucleotide sequence ID" value="NZ_CP140110.1"/>
</dbReference>
<dbReference type="AlphaFoldDB" id="A0A1E3G1H2"/>
<dbReference type="InterPro" id="IPR002831">
    <property type="entry name" value="Tscrpt_reg_TrmB_N"/>
</dbReference>